<dbReference type="EMBL" id="CP032482">
    <property type="protein sequence ID" value="AYD45154.1"/>
    <property type="molecule type" value="Genomic_DNA"/>
</dbReference>
<evidence type="ECO:0000313" key="2">
    <source>
        <dbReference type="EMBL" id="AYD45154.1"/>
    </source>
</evidence>
<dbReference type="AlphaFoldDB" id="A0A386HID8"/>
<reference evidence="2 3" key="1">
    <citation type="submission" date="2018-09" db="EMBL/GenBank/DDBJ databases">
        <title>Yersinia kristensenii subsp. rochesterensis subsp. nov., Isolated from Human Feces.</title>
        <authorList>
            <person name="Cunningham S.A."/>
            <person name="Jeraldo P."/>
            <person name="Patel R."/>
        </authorList>
    </citation>
    <scope>NUCLEOTIDE SEQUENCE [LARGE SCALE GENOMIC DNA]</scope>
    <source>
        <strain evidence="2 3">ATCC BAA-2637</strain>
    </source>
</reference>
<protein>
    <submittedName>
        <fullName evidence="2">Type VI secretion protein</fullName>
    </submittedName>
</protein>
<feature type="transmembrane region" description="Helical" evidence="1">
    <location>
        <begin position="53"/>
        <end position="75"/>
    </location>
</feature>
<evidence type="ECO:0000256" key="1">
    <source>
        <dbReference type="SAM" id="Phobius"/>
    </source>
</evidence>
<feature type="transmembrane region" description="Helical" evidence="1">
    <location>
        <begin position="20"/>
        <end position="41"/>
    </location>
</feature>
<keyword evidence="1" id="KW-0472">Membrane</keyword>
<dbReference type="RefSeq" id="WP_050292317.1">
    <property type="nucleotide sequence ID" value="NZ_CP032482.1"/>
</dbReference>
<evidence type="ECO:0000313" key="3">
    <source>
        <dbReference type="Proteomes" id="UP000265864"/>
    </source>
</evidence>
<sequence length="382" mass="42132">MGWERTKALTSELSPPPSLIRWLLAGAMMMIVGVLLFILHASGTVKTLSEFNIWWISLTPLGIWLFLFCLRGWLWGREVDEHAFLQKEADLGQKQWEVWAERHLAILGSGILLPDGVTADAILGATGDSLPSRGTLTRRISDTSTPVKYCLSGVQKTLQDLPQDLPLSVTIVTDLPTGCLVETFSAVWSTLFPERRVPNDITVTDTLSLNYVEERLKQSVLTVDLILVMQLRGNETYSDGLAALLLTSDDVAQKYHLPHLARLLRPMPLDMTAFEQDISLFLATQTAASGSARVLGDALFWETFSAPLMTVGAAHGAVWQPAERGMLEKWCGVPGPLAPWILTALAVELVSLRKESLLTLFSSGEEHFISTVTSGNEDEHIR</sequence>
<name>A0A386HID8_9GAMM</name>
<dbReference type="GeneID" id="82552347"/>
<proteinExistence type="predicted"/>
<keyword evidence="1" id="KW-1133">Transmembrane helix</keyword>
<organism evidence="2 3">
    <name type="scientific">Yersinia rochesterensis</name>
    <dbReference type="NCBI Taxonomy" id="1604335"/>
    <lineage>
        <taxon>Bacteria</taxon>
        <taxon>Pseudomonadati</taxon>
        <taxon>Pseudomonadota</taxon>
        <taxon>Gammaproteobacteria</taxon>
        <taxon>Enterobacterales</taxon>
        <taxon>Yersiniaceae</taxon>
        <taxon>Yersinia</taxon>
    </lineage>
</organism>
<dbReference type="Proteomes" id="UP000265864">
    <property type="component" value="Chromosome"/>
</dbReference>
<keyword evidence="1" id="KW-0812">Transmembrane</keyword>
<gene>
    <name evidence="2" type="ORF">DXZ79_16525</name>
</gene>
<accession>A0A386HID8</accession>